<dbReference type="RefSeq" id="WP_232572200.1">
    <property type="nucleotide sequence ID" value="NZ_CP089466.1"/>
</dbReference>
<dbReference type="GeneID" id="69117433"/>
<name>A0ABD5NCD9_9EURY</name>
<organism evidence="1 2">
    <name type="scientific">Halobacterium litoreum</name>
    <dbReference type="NCBI Taxonomy" id="2039234"/>
    <lineage>
        <taxon>Archaea</taxon>
        <taxon>Methanobacteriati</taxon>
        <taxon>Methanobacteriota</taxon>
        <taxon>Stenosarchaea group</taxon>
        <taxon>Halobacteria</taxon>
        <taxon>Halobacteriales</taxon>
        <taxon>Halobacteriaceae</taxon>
        <taxon>Halobacterium</taxon>
    </lineage>
</organism>
<dbReference type="EMBL" id="JBHRWN010000002">
    <property type="protein sequence ID" value="MFC3476653.1"/>
    <property type="molecule type" value="Genomic_DNA"/>
</dbReference>
<protein>
    <submittedName>
        <fullName evidence="1">Uncharacterized protein</fullName>
    </submittedName>
</protein>
<dbReference type="Pfam" id="PF24381">
    <property type="entry name" value="DUF7537"/>
    <property type="match status" value="1"/>
</dbReference>
<evidence type="ECO:0000313" key="2">
    <source>
        <dbReference type="Proteomes" id="UP001595660"/>
    </source>
</evidence>
<sequence length="250" mass="26711">MNRRFLAVAVAFLTVLAGCSGALSGSPGDGGADSPELAEQSWSDGESVDFDALITEHRAVVSNATSVERHAVVSSGGQGETTVSFAANRDTERAFLSISSSVRNRTQIQETFVADGQLYAKSGTAENPQYANQSFDQNFSRFVDQQTVLTVNGTIIEQWDFAYQGYEDGAFVFEADSVTPDPDAPEGGLDVANVTETSATLRVTERGVVRELSVSATLERNGETTEILSVAEYGGLNETTVETPDWVDEA</sequence>
<dbReference type="AlphaFoldDB" id="A0ABD5NCD9"/>
<gene>
    <name evidence="1" type="ORF">ACFOKC_02835</name>
</gene>
<proteinExistence type="predicted"/>
<comment type="caution">
    <text evidence="1">The sequence shown here is derived from an EMBL/GenBank/DDBJ whole genome shotgun (WGS) entry which is preliminary data.</text>
</comment>
<accession>A0ABD5NCD9</accession>
<dbReference type="InterPro" id="IPR055959">
    <property type="entry name" value="DUF7537"/>
</dbReference>
<keyword evidence="2" id="KW-1185">Reference proteome</keyword>
<evidence type="ECO:0000313" key="1">
    <source>
        <dbReference type="EMBL" id="MFC3476653.1"/>
    </source>
</evidence>
<reference evidence="1 2" key="1">
    <citation type="journal article" date="2019" name="Int. J. Syst. Evol. Microbiol.">
        <title>The Global Catalogue of Microorganisms (GCM) 10K type strain sequencing project: providing services to taxonomists for standard genome sequencing and annotation.</title>
        <authorList>
            <consortium name="The Broad Institute Genomics Platform"/>
            <consortium name="The Broad Institute Genome Sequencing Center for Infectious Disease"/>
            <person name="Wu L."/>
            <person name="Ma J."/>
        </authorList>
    </citation>
    <scope>NUCLEOTIDE SEQUENCE [LARGE SCALE GENOMIC DNA]</scope>
    <source>
        <strain evidence="1 2">CGMCC 1.12562</strain>
    </source>
</reference>
<dbReference type="PROSITE" id="PS51257">
    <property type="entry name" value="PROKAR_LIPOPROTEIN"/>
    <property type="match status" value="1"/>
</dbReference>
<dbReference type="Proteomes" id="UP001595660">
    <property type="component" value="Unassembled WGS sequence"/>
</dbReference>